<dbReference type="GO" id="GO:0004803">
    <property type="term" value="F:transposase activity"/>
    <property type="evidence" value="ECO:0007669"/>
    <property type="project" value="InterPro"/>
</dbReference>
<sequence>MTGRKRHVLVDTLGFILSVKVTPADVQDRDGARLLMAVLTTTSGWLKLISADGGKAGQWVGEVAPLKRHPSACWEVATDPYGRGSALRDPSRMTMIIPAGDGQTDGSRIPESICSLWTSRPR</sequence>
<proteinExistence type="predicted"/>
<evidence type="ECO:0000259" key="1">
    <source>
        <dbReference type="Pfam" id="PF01609"/>
    </source>
</evidence>
<accession>A0A840VJJ3</accession>
<evidence type="ECO:0000313" key="3">
    <source>
        <dbReference type="Proteomes" id="UP000557717"/>
    </source>
</evidence>
<comment type="caution">
    <text evidence="2">The sequence shown here is derived from an EMBL/GenBank/DDBJ whole genome shotgun (WGS) entry which is preliminary data.</text>
</comment>
<dbReference type="EMBL" id="JACHFD010000016">
    <property type="protein sequence ID" value="MBB5352861.1"/>
    <property type="molecule type" value="Genomic_DNA"/>
</dbReference>
<protein>
    <recommendedName>
        <fullName evidence="1">Transposase IS4-like domain-containing protein</fullName>
    </recommendedName>
</protein>
<dbReference type="GO" id="GO:0006313">
    <property type="term" value="P:DNA transposition"/>
    <property type="evidence" value="ECO:0007669"/>
    <property type="project" value="InterPro"/>
</dbReference>
<gene>
    <name evidence="2" type="ORF">HNR46_003109</name>
</gene>
<feature type="domain" description="Transposase IS4-like" evidence="1">
    <location>
        <begin position="3"/>
        <end position="59"/>
    </location>
</feature>
<name>A0A840VJJ3_9BACT</name>
<keyword evidence="3" id="KW-1185">Reference proteome</keyword>
<dbReference type="GO" id="GO:0003677">
    <property type="term" value="F:DNA binding"/>
    <property type="evidence" value="ECO:0007669"/>
    <property type="project" value="InterPro"/>
</dbReference>
<dbReference type="InterPro" id="IPR002559">
    <property type="entry name" value="Transposase_11"/>
</dbReference>
<evidence type="ECO:0000313" key="2">
    <source>
        <dbReference type="EMBL" id="MBB5352861.1"/>
    </source>
</evidence>
<organism evidence="2 3">
    <name type="scientific">Haloferula luteola</name>
    <dbReference type="NCBI Taxonomy" id="595692"/>
    <lineage>
        <taxon>Bacteria</taxon>
        <taxon>Pseudomonadati</taxon>
        <taxon>Verrucomicrobiota</taxon>
        <taxon>Verrucomicrobiia</taxon>
        <taxon>Verrucomicrobiales</taxon>
        <taxon>Verrucomicrobiaceae</taxon>
        <taxon>Haloferula</taxon>
    </lineage>
</organism>
<dbReference type="Pfam" id="PF01609">
    <property type="entry name" value="DDE_Tnp_1"/>
    <property type="match status" value="1"/>
</dbReference>
<dbReference type="Proteomes" id="UP000557717">
    <property type="component" value="Unassembled WGS sequence"/>
</dbReference>
<reference evidence="2 3" key="1">
    <citation type="submission" date="2020-08" db="EMBL/GenBank/DDBJ databases">
        <title>Genomic Encyclopedia of Type Strains, Phase IV (KMG-IV): sequencing the most valuable type-strain genomes for metagenomic binning, comparative biology and taxonomic classification.</title>
        <authorList>
            <person name="Goeker M."/>
        </authorList>
    </citation>
    <scope>NUCLEOTIDE SEQUENCE [LARGE SCALE GENOMIC DNA]</scope>
    <source>
        <strain evidence="2 3">YC6886</strain>
    </source>
</reference>
<dbReference type="AlphaFoldDB" id="A0A840VJJ3"/>